<dbReference type="Proteomes" id="UP000325516">
    <property type="component" value="Chromosome"/>
</dbReference>
<dbReference type="Pfam" id="PF26113">
    <property type="entry name" value="GH16_XgeA"/>
    <property type="match status" value="1"/>
</dbReference>
<dbReference type="InterPro" id="IPR013783">
    <property type="entry name" value="Ig-like_fold"/>
</dbReference>
<dbReference type="Gene3D" id="2.60.120.200">
    <property type="match status" value="2"/>
</dbReference>
<protein>
    <submittedName>
        <fullName evidence="4">Family 16 glycosylhydrolase</fullName>
    </submittedName>
</protein>
<keyword evidence="2" id="KW-0732">Signal</keyword>
<reference evidence="5" key="1">
    <citation type="submission" date="2019-09" db="EMBL/GenBank/DDBJ databases">
        <title>Mumia zhuanghuii sp. nov. isolated from the intestinal contents of plateau pika (Ochotona curzoniae) in the Qinghai-Tibet plateau of China.</title>
        <authorList>
            <person name="Tian Z."/>
        </authorList>
    </citation>
    <scope>NUCLEOTIDE SEQUENCE [LARGE SCALE GENOMIC DNA]</scope>
    <source>
        <strain evidence="5">L-031</strain>
    </source>
</reference>
<comment type="similarity">
    <text evidence="1">Belongs to the glycosyl hydrolase 16 family.</text>
</comment>
<dbReference type="SUPFAM" id="SSF49899">
    <property type="entry name" value="Concanavalin A-like lectins/glucanases"/>
    <property type="match status" value="2"/>
</dbReference>
<dbReference type="PROSITE" id="PS51762">
    <property type="entry name" value="GH16_2"/>
    <property type="match status" value="2"/>
</dbReference>
<keyword evidence="4" id="KW-0378">Hydrolase</keyword>
<name>A0A5J6L2Y9_9MICO</name>
<evidence type="ECO:0000313" key="5">
    <source>
        <dbReference type="Proteomes" id="UP000325516"/>
    </source>
</evidence>
<feature type="signal peptide" evidence="2">
    <location>
        <begin position="1"/>
        <end position="36"/>
    </location>
</feature>
<feature type="domain" description="GH16" evidence="3">
    <location>
        <begin position="334"/>
        <end position="595"/>
    </location>
</feature>
<dbReference type="EMBL" id="CP044232">
    <property type="protein sequence ID" value="QEW02751.1"/>
    <property type="molecule type" value="Genomic_DNA"/>
</dbReference>
<dbReference type="KEGG" id="mlz:F6J85_06305"/>
<organism evidence="4 5">
    <name type="scientific">Microbacterium lushaniae</name>
    <dbReference type="NCBI Taxonomy" id="2614639"/>
    <lineage>
        <taxon>Bacteria</taxon>
        <taxon>Bacillati</taxon>
        <taxon>Actinomycetota</taxon>
        <taxon>Actinomycetes</taxon>
        <taxon>Micrococcales</taxon>
        <taxon>Microbacteriaceae</taxon>
        <taxon>Microbacterium</taxon>
    </lineage>
</organism>
<dbReference type="InterPro" id="IPR013320">
    <property type="entry name" value="ConA-like_dom_sf"/>
</dbReference>
<dbReference type="Gene3D" id="2.60.40.10">
    <property type="entry name" value="Immunoglobulins"/>
    <property type="match status" value="1"/>
</dbReference>
<dbReference type="CDD" id="cd08023">
    <property type="entry name" value="GH16_laminarinase_like"/>
    <property type="match status" value="1"/>
</dbReference>
<feature type="chain" id="PRO_5023917406" evidence="2">
    <location>
        <begin position="37"/>
        <end position="783"/>
    </location>
</feature>
<dbReference type="InterPro" id="IPR000757">
    <property type="entry name" value="Beta-glucanase-like"/>
</dbReference>
<proteinExistence type="inferred from homology"/>
<dbReference type="GO" id="GO:0004553">
    <property type="term" value="F:hydrolase activity, hydrolyzing O-glycosyl compounds"/>
    <property type="evidence" value="ECO:0007669"/>
    <property type="project" value="InterPro"/>
</dbReference>
<dbReference type="PANTHER" id="PTHR10963:SF55">
    <property type="entry name" value="GLYCOSIDE HYDROLASE FAMILY 16 PROTEIN"/>
    <property type="match status" value="1"/>
</dbReference>
<keyword evidence="5" id="KW-1185">Reference proteome</keyword>
<evidence type="ECO:0000256" key="2">
    <source>
        <dbReference type="SAM" id="SignalP"/>
    </source>
</evidence>
<evidence type="ECO:0000313" key="4">
    <source>
        <dbReference type="EMBL" id="QEW02751.1"/>
    </source>
</evidence>
<dbReference type="GO" id="GO:0005975">
    <property type="term" value="P:carbohydrate metabolic process"/>
    <property type="evidence" value="ECO:0007669"/>
    <property type="project" value="InterPro"/>
</dbReference>
<evidence type="ECO:0000256" key="1">
    <source>
        <dbReference type="ARBA" id="ARBA00006865"/>
    </source>
</evidence>
<accession>A0A5J6L2Y9</accession>
<dbReference type="AlphaFoldDB" id="A0A5J6L2Y9"/>
<evidence type="ECO:0000259" key="3">
    <source>
        <dbReference type="PROSITE" id="PS51762"/>
    </source>
</evidence>
<gene>
    <name evidence="4" type="ORF">F6J85_06305</name>
</gene>
<dbReference type="InterPro" id="IPR050546">
    <property type="entry name" value="Glycosyl_Hydrlase_16"/>
</dbReference>
<dbReference type="PANTHER" id="PTHR10963">
    <property type="entry name" value="GLYCOSYL HYDROLASE-RELATED"/>
    <property type="match status" value="1"/>
</dbReference>
<feature type="domain" description="GH16" evidence="3">
    <location>
        <begin position="37"/>
        <end position="278"/>
    </location>
</feature>
<sequence length="783" mass="83215">MTRKETSRMRRQRPLLAAFAACAVLAATLSATPASGEEPGAPPVPTAPAGVADQVTGVLLDDGFDGAALDTTVWTKGWFGNGADVTAPVNAGQVQCYHPENVTVGGGEVALDLTEKSLACGGVARAYAGGMITSYGKFTVRPGSFLEARVFLPGGTGSIENEPTVWMQGRSLNWPSNGTVVLMKGEPGGACASVTRADGASEKRCAALELDAWHTVGAHWKVDGTVDIYYNGAPTASFALGTTDPMYPILNVAAWPNRVVAPSTFAIDYVRAWDTVRGVVPATPIRQASACGIEPQIVIPDIEGVSYTQARTGNELTVTAEATPGYSVTPGAQTEWVFDVTPLECPPGGGAGEPHPLAPPEVAGSMTSVLLDDGFDAPTLDASVWNRGWVDGVDGEMTTPVNVGTEIQCYDPDNIQIRDGSLELHFVERATECERRGTSFEYDYAGAMIQSWKKFAVGPGSFVEARMRTEQAPHGIANWPAFWLNGESHNWPHTGEIDVMEGLAGQACASVHGPDIDERACLDVAPDAWHVYGAHWRTDGNIDFYYDGVYLATHYLGTTDRQYLILNLAASNARDPKVPSVLAVDYVRAWDEQSPVPDEVRPEATLVTPTSAGPLRGIDLRVDASDDRGLSRIVANVYRAGSLVRSTQSAVDGAVSATHTASVTLPDGEYTVRFNAHDTAGNVSRTGMFDFVADSTPPTAVVKIGDGFTVQTGDGYDLVSFKLHDARKLDRIELNGTVKDLSDNTWSDLNFIEPGVFGAIAGVNSLVILDVAGNSQTVVFTLN</sequence>